<organism evidence="2 3">
    <name type="scientific">Hymenobacter duratus</name>
    <dbReference type="NCBI Taxonomy" id="2771356"/>
    <lineage>
        <taxon>Bacteria</taxon>
        <taxon>Pseudomonadati</taxon>
        <taxon>Bacteroidota</taxon>
        <taxon>Cytophagia</taxon>
        <taxon>Cytophagales</taxon>
        <taxon>Hymenobacteraceae</taxon>
        <taxon>Hymenobacter</taxon>
    </lineage>
</organism>
<dbReference type="EMBL" id="JACWZZ010000001">
    <property type="protein sequence ID" value="MBD2714470.1"/>
    <property type="molecule type" value="Genomic_DNA"/>
</dbReference>
<keyword evidence="1" id="KW-0732">Signal</keyword>
<feature type="chain" id="PRO_5046266625" evidence="1">
    <location>
        <begin position="22"/>
        <end position="264"/>
    </location>
</feature>
<accession>A0ABR8JFA3</accession>
<protein>
    <submittedName>
        <fullName evidence="2">T9SS type A sorting domain-containing protein</fullName>
    </submittedName>
</protein>
<dbReference type="InterPro" id="IPR026444">
    <property type="entry name" value="Secre_tail"/>
</dbReference>
<reference evidence="2 3" key="1">
    <citation type="submission" date="2020-09" db="EMBL/GenBank/DDBJ databases">
        <authorList>
            <person name="Kim M.K."/>
        </authorList>
    </citation>
    <scope>NUCLEOTIDE SEQUENCE [LARGE SCALE GENOMIC DNA]</scope>
    <source>
        <strain evidence="2 3">BT646</strain>
    </source>
</reference>
<evidence type="ECO:0000313" key="2">
    <source>
        <dbReference type="EMBL" id="MBD2714470.1"/>
    </source>
</evidence>
<gene>
    <name evidence="2" type="ORF">IC231_05445</name>
</gene>
<evidence type="ECO:0000313" key="3">
    <source>
        <dbReference type="Proteomes" id="UP000642468"/>
    </source>
</evidence>
<proteinExistence type="predicted"/>
<sequence>MRTPVLYTALFLLALPVMASAQTVHPAGAALTALNWQPASNTDSLRVDVDGDNVADIIFRENNYLPTGAGQPTRYFFTAAPLSPGAELALDSVEFDSAHRFLANDEIGRGLRWSTTGAYLAYTLLGNGGIGGRGFFRNGATGYVVLRKRVANSLNYWWFNVSGRTNGTVSQVYFYGQSAGRTLSFPNPGVAQAAIQVFPNPASNGWHLTGNGSFRLYDSQSRLLQHGLVNASATVSTAALAPGMYLLQFRTATGVVSNQKLIRE</sequence>
<keyword evidence="3" id="KW-1185">Reference proteome</keyword>
<feature type="signal peptide" evidence="1">
    <location>
        <begin position="1"/>
        <end position="21"/>
    </location>
</feature>
<name>A0ABR8JFA3_9BACT</name>
<dbReference type="Proteomes" id="UP000642468">
    <property type="component" value="Unassembled WGS sequence"/>
</dbReference>
<comment type="caution">
    <text evidence="2">The sequence shown here is derived from an EMBL/GenBank/DDBJ whole genome shotgun (WGS) entry which is preliminary data.</text>
</comment>
<evidence type="ECO:0000256" key="1">
    <source>
        <dbReference type="SAM" id="SignalP"/>
    </source>
</evidence>
<dbReference type="RefSeq" id="WP_190783520.1">
    <property type="nucleotide sequence ID" value="NZ_JACWZZ010000001.1"/>
</dbReference>
<dbReference type="NCBIfam" id="TIGR04183">
    <property type="entry name" value="Por_Secre_tail"/>
    <property type="match status" value="1"/>
</dbReference>